<evidence type="ECO:0000313" key="2">
    <source>
        <dbReference type="Proteomes" id="UP000499080"/>
    </source>
</evidence>
<evidence type="ECO:0008006" key="3">
    <source>
        <dbReference type="Google" id="ProtNLM"/>
    </source>
</evidence>
<gene>
    <name evidence="1" type="ORF">AVEN_234744_1</name>
</gene>
<dbReference type="OrthoDB" id="8362362at2759"/>
<comment type="caution">
    <text evidence="1">The sequence shown here is derived from an EMBL/GenBank/DDBJ whole genome shotgun (WGS) entry which is preliminary data.</text>
</comment>
<evidence type="ECO:0000313" key="1">
    <source>
        <dbReference type="EMBL" id="GBO23388.1"/>
    </source>
</evidence>
<organism evidence="1 2">
    <name type="scientific">Araneus ventricosus</name>
    <name type="common">Orbweaver spider</name>
    <name type="synonym">Epeira ventricosa</name>
    <dbReference type="NCBI Taxonomy" id="182803"/>
    <lineage>
        <taxon>Eukaryota</taxon>
        <taxon>Metazoa</taxon>
        <taxon>Ecdysozoa</taxon>
        <taxon>Arthropoda</taxon>
        <taxon>Chelicerata</taxon>
        <taxon>Arachnida</taxon>
        <taxon>Araneae</taxon>
        <taxon>Araneomorphae</taxon>
        <taxon>Entelegynae</taxon>
        <taxon>Araneoidea</taxon>
        <taxon>Araneidae</taxon>
        <taxon>Araneus</taxon>
    </lineage>
</organism>
<protein>
    <recommendedName>
        <fullName evidence="3">Tesmin/TSO1-like CXC domain-containing protein</fullName>
    </recommendedName>
</protein>
<sequence>MEMPTSQVTYSWAEVSATNRKKNCWLSREKIVLYLYGLKRYSTLNEARHYRFLALTKKSTLRSDFDLAKLNPTSEACHQHLLRVFLLVQKCLGNKLPVIEWGGRVETAKQNGSFKTTLKPITSFKPFSPDDLLHQLSCACKKGCGSYCGCKKAKLVCSPKCEHCSGLSCLNSPIYSEEDSVPPSSVE</sequence>
<reference evidence="1 2" key="1">
    <citation type="journal article" date="2019" name="Sci. Rep.">
        <title>Orb-weaving spider Araneus ventricosus genome elucidates the spidroin gene catalogue.</title>
        <authorList>
            <person name="Kono N."/>
            <person name="Nakamura H."/>
            <person name="Ohtoshi R."/>
            <person name="Moran D.A.P."/>
            <person name="Shinohara A."/>
            <person name="Yoshida Y."/>
            <person name="Fujiwara M."/>
            <person name="Mori M."/>
            <person name="Tomita M."/>
            <person name="Arakawa K."/>
        </authorList>
    </citation>
    <scope>NUCLEOTIDE SEQUENCE [LARGE SCALE GENOMIC DNA]</scope>
</reference>
<accession>A0A4Y2VFY2</accession>
<dbReference type="AlphaFoldDB" id="A0A4Y2VFY2"/>
<keyword evidence="2" id="KW-1185">Reference proteome</keyword>
<name>A0A4Y2VFY2_ARAVE</name>
<proteinExistence type="predicted"/>
<dbReference type="Proteomes" id="UP000499080">
    <property type="component" value="Unassembled WGS sequence"/>
</dbReference>
<dbReference type="EMBL" id="BGPR01046440">
    <property type="protein sequence ID" value="GBO23388.1"/>
    <property type="molecule type" value="Genomic_DNA"/>
</dbReference>